<keyword evidence="7" id="KW-1133">Transmembrane helix</keyword>
<keyword evidence="10" id="KW-1185">Reference proteome</keyword>
<sequence>MKPETVPPPHLAAEAQWVEGELVRGLMRTQRHTTWVGLAMAVIVVGVLWTDVPPVRTLAWLAIAAVAAGWRWWVLQRYDREVVHRGTGEHLDFFRRHRFVWPFSALVWGLTAVLFFDRTSLGDQYVCWLALGGLAMLSVNSLSASLPAMRAYLDTFAATALAVMLWRMVAELHLMGPPYHWWQVALLLVFWLALRQGGRRLHETHRRNFELQSRNSQLIDSLTRQTQAALDAVEIKNRFLASAAHDIRQPVHALGLYADWLGSEPELVHELAPKIVESTKAVNRLFDSLFDLARLDSGKIRLNIATVDVAQLLRELELQYRPVCEAKGLEFRLRVQPGTAVSDPILLQRTLGNLVANAIKYTQRGGILLASRRGARGPRIEIWDTGVGIAPAHQREIFREFYKVPTHGGTEDGFGLGLYIVGRLTHILGHPLTLHSRVGRGTVFRLLLEPTDARAAQERAVASVAQMLPGRPRAPSPLRGPAT</sequence>
<comment type="caution">
    <text evidence="9">The sequence shown here is derived from an EMBL/GenBank/DDBJ whole genome shotgun (WGS) entry which is preliminary data.</text>
</comment>
<reference evidence="9 10" key="1">
    <citation type="submission" date="2020-10" db="EMBL/GenBank/DDBJ databases">
        <title>Ramlibacter sp. HM2 16S ribosomal RNA gene Genome sequencing and assembly.</title>
        <authorList>
            <person name="Kang M."/>
        </authorList>
    </citation>
    <scope>NUCLEOTIDE SEQUENCE [LARGE SCALE GENOMIC DNA]</scope>
    <source>
        <strain evidence="9 10">HM2</strain>
    </source>
</reference>
<dbReference type="Pfam" id="PF00512">
    <property type="entry name" value="HisKA"/>
    <property type="match status" value="1"/>
</dbReference>
<dbReference type="Pfam" id="PF02518">
    <property type="entry name" value="HATPase_c"/>
    <property type="match status" value="1"/>
</dbReference>
<keyword evidence="6" id="KW-0902">Two-component regulatory system</keyword>
<feature type="transmembrane region" description="Helical" evidence="7">
    <location>
        <begin position="58"/>
        <end position="75"/>
    </location>
</feature>
<dbReference type="InterPro" id="IPR005467">
    <property type="entry name" value="His_kinase_dom"/>
</dbReference>
<feature type="transmembrane region" description="Helical" evidence="7">
    <location>
        <begin position="99"/>
        <end position="116"/>
    </location>
</feature>
<dbReference type="RefSeq" id="WP_193678217.1">
    <property type="nucleotide sequence ID" value="NZ_JADDIV010000005.1"/>
</dbReference>
<dbReference type="InterPro" id="IPR050736">
    <property type="entry name" value="Sensor_HK_Regulatory"/>
</dbReference>
<protein>
    <recommendedName>
        <fullName evidence="2">histidine kinase</fullName>
        <ecNumber evidence="2">2.7.13.3</ecNumber>
    </recommendedName>
</protein>
<accession>A0ABR9S812</accession>
<dbReference type="GO" id="GO:0016301">
    <property type="term" value="F:kinase activity"/>
    <property type="evidence" value="ECO:0007669"/>
    <property type="project" value="UniProtKB-KW"/>
</dbReference>
<evidence type="ECO:0000256" key="4">
    <source>
        <dbReference type="ARBA" id="ARBA00022679"/>
    </source>
</evidence>
<keyword evidence="4" id="KW-0808">Transferase</keyword>
<evidence type="ECO:0000256" key="3">
    <source>
        <dbReference type="ARBA" id="ARBA00022553"/>
    </source>
</evidence>
<keyword evidence="7" id="KW-0812">Transmembrane</keyword>
<dbReference type="EMBL" id="JADDIV010000005">
    <property type="protein sequence ID" value="MBE7369601.1"/>
    <property type="molecule type" value="Genomic_DNA"/>
</dbReference>
<evidence type="ECO:0000259" key="8">
    <source>
        <dbReference type="PROSITE" id="PS50109"/>
    </source>
</evidence>
<evidence type="ECO:0000256" key="7">
    <source>
        <dbReference type="SAM" id="Phobius"/>
    </source>
</evidence>
<dbReference type="InterPro" id="IPR036890">
    <property type="entry name" value="HATPase_C_sf"/>
</dbReference>
<evidence type="ECO:0000313" key="10">
    <source>
        <dbReference type="Proteomes" id="UP000806285"/>
    </source>
</evidence>
<dbReference type="InterPro" id="IPR004358">
    <property type="entry name" value="Sig_transdc_His_kin-like_C"/>
</dbReference>
<evidence type="ECO:0000256" key="5">
    <source>
        <dbReference type="ARBA" id="ARBA00022777"/>
    </source>
</evidence>
<dbReference type="Gene3D" id="3.30.565.10">
    <property type="entry name" value="Histidine kinase-like ATPase, C-terminal domain"/>
    <property type="match status" value="1"/>
</dbReference>
<evidence type="ECO:0000256" key="2">
    <source>
        <dbReference type="ARBA" id="ARBA00012438"/>
    </source>
</evidence>
<feature type="transmembrane region" description="Helical" evidence="7">
    <location>
        <begin position="122"/>
        <end position="139"/>
    </location>
</feature>
<dbReference type="Gene3D" id="1.10.287.130">
    <property type="match status" value="1"/>
</dbReference>
<dbReference type="CDD" id="cd00082">
    <property type="entry name" value="HisKA"/>
    <property type="match status" value="1"/>
</dbReference>
<keyword evidence="3" id="KW-0597">Phosphoprotein</keyword>
<dbReference type="InterPro" id="IPR003594">
    <property type="entry name" value="HATPase_dom"/>
</dbReference>
<evidence type="ECO:0000313" key="9">
    <source>
        <dbReference type="EMBL" id="MBE7369601.1"/>
    </source>
</evidence>
<keyword evidence="7" id="KW-0472">Membrane</keyword>
<evidence type="ECO:0000256" key="1">
    <source>
        <dbReference type="ARBA" id="ARBA00000085"/>
    </source>
</evidence>
<dbReference type="PROSITE" id="PS50109">
    <property type="entry name" value="HIS_KIN"/>
    <property type="match status" value="1"/>
</dbReference>
<keyword evidence="5 9" id="KW-0418">Kinase</keyword>
<feature type="domain" description="Histidine kinase" evidence="8">
    <location>
        <begin position="242"/>
        <end position="452"/>
    </location>
</feature>
<dbReference type="SMART" id="SM00387">
    <property type="entry name" value="HATPase_c"/>
    <property type="match status" value="1"/>
</dbReference>
<name>A0ABR9S812_9BURK</name>
<feature type="transmembrane region" description="Helical" evidence="7">
    <location>
        <begin position="34"/>
        <end position="52"/>
    </location>
</feature>
<evidence type="ECO:0000256" key="6">
    <source>
        <dbReference type="ARBA" id="ARBA00023012"/>
    </source>
</evidence>
<dbReference type="SUPFAM" id="SSF55874">
    <property type="entry name" value="ATPase domain of HSP90 chaperone/DNA topoisomerase II/histidine kinase"/>
    <property type="match status" value="1"/>
</dbReference>
<dbReference type="PANTHER" id="PTHR43711">
    <property type="entry name" value="TWO-COMPONENT HISTIDINE KINASE"/>
    <property type="match status" value="1"/>
</dbReference>
<dbReference type="SUPFAM" id="SSF47384">
    <property type="entry name" value="Homodimeric domain of signal transducing histidine kinase"/>
    <property type="match status" value="1"/>
</dbReference>
<comment type="catalytic activity">
    <reaction evidence="1">
        <text>ATP + protein L-histidine = ADP + protein N-phospho-L-histidine.</text>
        <dbReference type="EC" id="2.7.13.3"/>
    </reaction>
</comment>
<dbReference type="SMART" id="SM00388">
    <property type="entry name" value="HisKA"/>
    <property type="match status" value="1"/>
</dbReference>
<proteinExistence type="predicted"/>
<dbReference type="InterPro" id="IPR036097">
    <property type="entry name" value="HisK_dim/P_sf"/>
</dbReference>
<dbReference type="Proteomes" id="UP000806285">
    <property type="component" value="Unassembled WGS sequence"/>
</dbReference>
<organism evidence="9 10">
    <name type="scientific">Ramlibacter pallidus</name>
    <dbReference type="NCBI Taxonomy" id="2780087"/>
    <lineage>
        <taxon>Bacteria</taxon>
        <taxon>Pseudomonadati</taxon>
        <taxon>Pseudomonadota</taxon>
        <taxon>Betaproteobacteria</taxon>
        <taxon>Burkholderiales</taxon>
        <taxon>Comamonadaceae</taxon>
        <taxon>Ramlibacter</taxon>
    </lineage>
</organism>
<dbReference type="PANTHER" id="PTHR43711:SF1">
    <property type="entry name" value="HISTIDINE KINASE 1"/>
    <property type="match status" value="1"/>
</dbReference>
<dbReference type="InterPro" id="IPR003661">
    <property type="entry name" value="HisK_dim/P_dom"/>
</dbReference>
<dbReference type="EC" id="2.7.13.3" evidence="2"/>
<dbReference type="PRINTS" id="PR00344">
    <property type="entry name" value="BCTRLSENSOR"/>
</dbReference>
<gene>
    <name evidence="9" type="ORF">IM787_18705</name>
</gene>